<dbReference type="PROSITE" id="PS50835">
    <property type="entry name" value="IG_LIKE"/>
    <property type="match status" value="1"/>
</dbReference>
<dbReference type="AlphaFoldDB" id="A0A672PZZ7"/>
<dbReference type="SUPFAM" id="SSF48726">
    <property type="entry name" value="Immunoglobulin"/>
    <property type="match status" value="1"/>
</dbReference>
<dbReference type="InParanoid" id="A0A672PZZ7"/>
<evidence type="ECO:0000313" key="8">
    <source>
        <dbReference type="Proteomes" id="UP000472262"/>
    </source>
</evidence>
<dbReference type="InterPro" id="IPR013783">
    <property type="entry name" value="Ig-like_fold"/>
</dbReference>
<evidence type="ECO:0000256" key="3">
    <source>
        <dbReference type="ARBA" id="ARBA00023170"/>
    </source>
</evidence>
<dbReference type="SMART" id="SM00406">
    <property type="entry name" value="IGv"/>
    <property type="match status" value="1"/>
</dbReference>
<dbReference type="GO" id="GO:0002250">
    <property type="term" value="P:adaptive immune response"/>
    <property type="evidence" value="ECO:0007669"/>
    <property type="project" value="UniProtKB-KW"/>
</dbReference>
<keyword evidence="8" id="KW-1185">Reference proteome</keyword>
<evidence type="ECO:0000256" key="4">
    <source>
        <dbReference type="ARBA" id="ARBA00023319"/>
    </source>
</evidence>
<dbReference type="Gene3D" id="2.60.40.10">
    <property type="entry name" value="Immunoglobulins"/>
    <property type="match status" value="1"/>
</dbReference>
<dbReference type="InterPro" id="IPR007110">
    <property type="entry name" value="Ig-like_dom"/>
</dbReference>
<dbReference type="PANTHER" id="PTHR19367:SF18">
    <property type="entry name" value="T CELL RECEPTOR ALPHA VARIABLE 16"/>
    <property type="match status" value="1"/>
</dbReference>
<dbReference type="InterPro" id="IPR036179">
    <property type="entry name" value="Ig-like_dom_sf"/>
</dbReference>
<dbReference type="PANTHER" id="PTHR19367">
    <property type="entry name" value="T-CELL RECEPTOR ALPHA CHAIN V REGION"/>
    <property type="match status" value="1"/>
</dbReference>
<accession>A0A672PZZ7</accession>
<dbReference type="InterPro" id="IPR003599">
    <property type="entry name" value="Ig_sub"/>
</dbReference>
<evidence type="ECO:0000256" key="2">
    <source>
        <dbReference type="ARBA" id="ARBA00023130"/>
    </source>
</evidence>
<evidence type="ECO:0000313" key="7">
    <source>
        <dbReference type="Ensembl" id="ENSSGRP00000069509.1"/>
    </source>
</evidence>
<keyword evidence="2" id="KW-1064">Adaptive immunity</keyword>
<dbReference type="GO" id="GO:0042101">
    <property type="term" value="C:T cell receptor complex"/>
    <property type="evidence" value="ECO:0007669"/>
    <property type="project" value="UniProtKB-KW"/>
</dbReference>
<keyword evidence="5" id="KW-0391">Immunity</keyword>
<reference evidence="7" key="2">
    <citation type="submission" date="2025-09" db="UniProtKB">
        <authorList>
            <consortium name="Ensembl"/>
        </authorList>
    </citation>
    <scope>IDENTIFICATION</scope>
</reference>
<keyword evidence="1" id="KW-0732">Signal</keyword>
<sequence length="226" mass="25604">MQPTRVQTASEHEMVQLHCTYSTSDQYPSLYWYQHKTKGFPVYMLRKLSTGSNHRLTTKIRKKEKQNHVDLDISSAAVSDSALYYCALEPTVTGNTRTMYKNLTVKENNGILMIWRNLTIVPLMMGQDLVTIHALFPGHVLARISILPQISRFWLFSCSDYVQCLLVIGQTTFQSLPSASVKTGKQSQNLDILDNIEILARTETLCLMPSVTGNSSTLYNLHLSIK</sequence>
<dbReference type="Proteomes" id="UP000472262">
    <property type="component" value="Unassembled WGS sequence"/>
</dbReference>
<dbReference type="SMART" id="SM00409">
    <property type="entry name" value="IG"/>
    <property type="match status" value="1"/>
</dbReference>
<feature type="domain" description="Ig-like" evidence="6">
    <location>
        <begin position="1"/>
        <end position="104"/>
    </location>
</feature>
<dbReference type="Ensembl" id="ENSSGRT00000074064.1">
    <property type="protein sequence ID" value="ENSSGRP00000069509.1"/>
    <property type="gene ID" value="ENSSGRG00000035602.1"/>
</dbReference>
<evidence type="ECO:0000259" key="6">
    <source>
        <dbReference type="PROSITE" id="PS50835"/>
    </source>
</evidence>
<keyword evidence="4" id="KW-0393">Immunoglobulin domain</keyword>
<proteinExistence type="predicted"/>
<name>A0A672PZZ7_SINGR</name>
<evidence type="ECO:0000256" key="5">
    <source>
        <dbReference type="ARBA" id="ARBA00043266"/>
    </source>
</evidence>
<dbReference type="Pfam" id="PF07686">
    <property type="entry name" value="V-set"/>
    <property type="match status" value="1"/>
</dbReference>
<dbReference type="InterPro" id="IPR051287">
    <property type="entry name" value="TCR_variable_region"/>
</dbReference>
<keyword evidence="5" id="KW-1279">T cell receptor</keyword>
<protein>
    <recommendedName>
        <fullName evidence="6">Ig-like domain-containing protein</fullName>
    </recommendedName>
</protein>
<organism evidence="7 8">
    <name type="scientific">Sinocyclocheilus grahami</name>
    <name type="common">Dianchi golden-line fish</name>
    <name type="synonym">Barbus grahami</name>
    <dbReference type="NCBI Taxonomy" id="75366"/>
    <lineage>
        <taxon>Eukaryota</taxon>
        <taxon>Metazoa</taxon>
        <taxon>Chordata</taxon>
        <taxon>Craniata</taxon>
        <taxon>Vertebrata</taxon>
        <taxon>Euteleostomi</taxon>
        <taxon>Actinopterygii</taxon>
        <taxon>Neopterygii</taxon>
        <taxon>Teleostei</taxon>
        <taxon>Ostariophysi</taxon>
        <taxon>Cypriniformes</taxon>
        <taxon>Cyprinidae</taxon>
        <taxon>Cyprininae</taxon>
        <taxon>Sinocyclocheilus</taxon>
    </lineage>
</organism>
<dbReference type="InterPro" id="IPR013106">
    <property type="entry name" value="Ig_V-set"/>
</dbReference>
<reference evidence="7" key="1">
    <citation type="submission" date="2025-08" db="UniProtKB">
        <authorList>
            <consortium name="Ensembl"/>
        </authorList>
    </citation>
    <scope>IDENTIFICATION</scope>
</reference>
<keyword evidence="3" id="KW-0675">Receptor</keyword>
<evidence type="ECO:0000256" key="1">
    <source>
        <dbReference type="ARBA" id="ARBA00022729"/>
    </source>
</evidence>